<evidence type="ECO:0000256" key="4">
    <source>
        <dbReference type="ARBA" id="ARBA00022737"/>
    </source>
</evidence>
<dbReference type="CDD" id="cd23767">
    <property type="entry name" value="IQCD"/>
    <property type="match status" value="1"/>
</dbReference>
<dbReference type="PROSITE" id="PS51450">
    <property type="entry name" value="LRR"/>
    <property type="match status" value="4"/>
</dbReference>
<dbReference type="Gene3D" id="3.80.10.10">
    <property type="entry name" value="Ribonuclease Inhibitor"/>
    <property type="match status" value="2"/>
</dbReference>
<feature type="region of interest" description="Disordered" evidence="10">
    <location>
        <begin position="299"/>
        <end position="325"/>
    </location>
</feature>
<dbReference type="SMART" id="SM00369">
    <property type="entry name" value="LRR_TYP"/>
    <property type="match status" value="4"/>
</dbReference>
<dbReference type="EMBL" id="JARGDH010000003">
    <property type="protein sequence ID" value="KAL0273299.1"/>
    <property type="molecule type" value="Genomic_DNA"/>
</dbReference>
<evidence type="ECO:0000256" key="7">
    <source>
        <dbReference type="ARBA" id="ARBA00058656"/>
    </source>
</evidence>
<feature type="compositionally biased region" description="Polar residues" evidence="10">
    <location>
        <begin position="810"/>
        <end position="820"/>
    </location>
</feature>
<dbReference type="GO" id="GO:0005813">
    <property type="term" value="C:centrosome"/>
    <property type="evidence" value="ECO:0007669"/>
    <property type="project" value="UniProtKB-SubCell"/>
</dbReference>
<protein>
    <recommendedName>
        <fullName evidence="8">Centrosomal protein of 97 kDa</fullName>
    </recommendedName>
    <alternativeName>
        <fullName evidence="9">Leucine-rich repeat and IQ domain-containing protein 2</fullName>
    </alternativeName>
</protein>
<dbReference type="SUPFAM" id="SSF52058">
    <property type="entry name" value="L domain-like"/>
    <property type="match status" value="1"/>
</dbReference>
<name>A0AAW2HTS8_9NEOP</name>
<dbReference type="PANTHER" id="PTHR15454:SF56">
    <property type="entry name" value="PROTEIN PHOSPHATASE 1 REGULATORY SUBUNIT 7-RELATED"/>
    <property type="match status" value="1"/>
</dbReference>
<evidence type="ECO:0000256" key="6">
    <source>
        <dbReference type="ARBA" id="ARBA00023212"/>
    </source>
</evidence>
<dbReference type="SMART" id="SM00365">
    <property type="entry name" value="LRR_SD22"/>
    <property type="match status" value="6"/>
</dbReference>
<dbReference type="GO" id="GO:0030030">
    <property type="term" value="P:cell projection organization"/>
    <property type="evidence" value="ECO:0007669"/>
    <property type="project" value="UniProtKB-KW"/>
</dbReference>
<keyword evidence="4" id="KW-0677">Repeat</keyword>
<keyword evidence="3" id="KW-0433">Leucine-rich repeat</keyword>
<keyword evidence="2" id="KW-0963">Cytoplasm</keyword>
<evidence type="ECO:0000256" key="3">
    <source>
        <dbReference type="ARBA" id="ARBA00022614"/>
    </source>
</evidence>
<organism evidence="11">
    <name type="scientific">Menopon gallinae</name>
    <name type="common">poultry shaft louse</name>
    <dbReference type="NCBI Taxonomy" id="328185"/>
    <lineage>
        <taxon>Eukaryota</taxon>
        <taxon>Metazoa</taxon>
        <taxon>Ecdysozoa</taxon>
        <taxon>Arthropoda</taxon>
        <taxon>Hexapoda</taxon>
        <taxon>Insecta</taxon>
        <taxon>Pterygota</taxon>
        <taxon>Neoptera</taxon>
        <taxon>Paraneoptera</taxon>
        <taxon>Psocodea</taxon>
        <taxon>Troctomorpha</taxon>
        <taxon>Phthiraptera</taxon>
        <taxon>Amblycera</taxon>
        <taxon>Menoponidae</taxon>
        <taxon>Menopon</taxon>
    </lineage>
</organism>
<dbReference type="PROSITE" id="PS50096">
    <property type="entry name" value="IQ"/>
    <property type="match status" value="1"/>
</dbReference>
<evidence type="ECO:0000256" key="5">
    <source>
        <dbReference type="ARBA" id="ARBA00022794"/>
    </source>
</evidence>
<accession>A0AAW2HTS8</accession>
<gene>
    <name evidence="11" type="ORF">PYX00_006001</name>
</gene>
<proteinExistence type="predicted"/>
<dbReference type="Pfam" id="PF00612">
    <property type="entry name" value="IQ"/>
    <property type="match status" value="1"/>
</dbReference>
<comment type="caution">
    <text evidence="11">The sequence shown here is derived from an EMBL/GenBank/DDBJ whole genome shotgun (WGS) entry which is preliminary data.</text>
</comment>
<dbReference type="AlphaFoldDB" id="A0AAW2HTS8"/>
<dbReference type="GO" id="GO:0005737">
    <property type="term" value="C:cytoplasm"/>
    <property type="evidence" value="ECO:0007669"/>
    <property type="project" value="TreeGrafter"/>
</dbReference>
<feature type="region of interest" description="Disordered" evidence="10">
    <location>
        <begin position="786"/>
        <end position="838"/>
    </location>
</feature>
<keyword evidence="5" id="KW-0970">Cilium biogenesis/degradation</keyword>
<dbReference type="PANTHER" id="PTHR15454">
    <property type="entry name" value="NISCHARIN RELATED"/>
    <property type="match status" value="1"/>
</dbReference>
<sequence>MESEEKENIDENVEVIVDLSKRSLKKIERANTEQKNAVALILDSNELQRLDNIDSYSTLKRLSVANNRLIRMQNVSCLLNLTVLDMSNNALVCIEGLKDLKELKHLNLCGNKIKIIDHLTNNLNLEYLDLSHNNIGHISDISHLQKLKELSLHNNEIVHLRQCEKNLPNCLETLTLSNNCITDLNEISHLVLLKSLKELSFCNNPCLEFTDSQIDFNYRPFVKNWCSSIVMLDGYPLDDIECLKAEWLYSQGRGRSFRPGEHVALAKYLTSVCPRTERNLESEDEKKLRIILSKAHHHQQQLKEQLSGNSPLPNRQKSASKKHSAIAGDRMVSSYHDAGNGEVTRSLPDLMSRSLDTTLMRNSPVPQNDMSDSFHNPLETATVMLPVPESLTSPDVCRLPHQFPTSGSNQKIHFPLATSYPNRSPLTTPKFSHVSAADGKLKKANVLRRQNNNSSSPLPPRKCDKLMSPNKSRSVAKVESPKKKPMTVTTVVLAKSNGNDSSDDDSEYSDIKVNKLLLNQNKFKKQAFDYDGKENSNQLLRRDVRDTAVWKAAVCIQRFWRGYRTRNLNREVMEAYKNIQTIRIEDYIMKVANDMEATKVALERHRKLQLLQIQAMNALWKKMVALPPGEGSSSGSRNTLQGLAETCINLNKKVEELQTMMKVMHHSNRGQSIPTATQTEIIAVHTPQGEEQGTFPYYPRLERPNVLLISEQHSDKPVEQYANNLITDAIKKVSSGPDLPSEECRIEQFSNTDKKELDREESICLTPACQEGKDLQSIMVLDENLPTETVENCPSEEKTSTSEVPDESTEPISSHTQQFGSERPSNELVHPSYSCSSS</sequence>
<dbReference type="InterPro" id="IPR003591">
    <property type="entry name" value="Leu-rich_rpt_typical-subtyp"/>
</dbReference>
<comment type="function">
    <text evidence="7">Acts as a key negative regulator of ciliogenesis in collaboration with CCP110 by capping the mother centriole thereby preventing cilia formation. Required for recruitment of CCP110 to the centrosome.</text>
</comment>
<evidence type="ECO:0000256" key="8">
    <source>
        <dbReference type="ARBA" id="ARBA00068862"/>
    </source>
</evidence>
<evidence type="ECO:0000256" key="10">
    <source>
        <dbReference type="SAM" id="MobiDB-lite"/>
    </source>
</evidence>
<reference evidence="11" key="1">
    <citation type="journal article" date="2024" name="Gigascience">
        <title>Chromosome-level genome of the poultry shaft louse Menopon gallinae provides insight into the host-switching and adaptive evolution of parasitic lice.</title>
        <authorList>
            <person name="Xu Y."/>
            <person name="Ma L."/>
            <person name="Liu S."/>
            <person name="Liang Y."/>
            <person name="Liu Q."/>
            <person name="He Z."/>
            <person name="Tian L."/>
            <person name="Duan Y."/>
            <person name="Cai W."/>
            <person name="Li H."/>
            <person name="Song F."/>
        </authorList>
    </citation>
    <scope>NUCLEOTIDE SEQUENCE</scope>
    <source>
        <strain evidence="11">Cailab_2023a</strain>
    </source>
</reference>
<evidence type="ECO:0000256" key="1">
    <source>
        <dbReference type="ARBA" id="ARBA00004300"/>
    </source>
</evidence>
<dbReference type="InterPro" id="IPR001611">
    <property type="entry name" value="Leu-rich_rpt"/>
</dbReference>
<dbReference type="InterPro" id="IPR032675">
    <property type="entry name" value="LRR_dom_sf"/>
</dbReference>
<comment type="subcellular location">
    <subcellularLocation>
        <location evidence="1">Cytoplasm</location>
        <location evidence="1">Cytoskeleton</location>
        <location evidence="1">Microtubule organizing center</location>
        <location evidence="1">Centrosome</location>
    </subcellularLocation>
</comment>
<dbReference type="Pfam" id="PF14580">
    <property type="entry name" value="LRR_9"/>
    <property type="match status" value="1"/>
</dbReference>
<evidence type="ECO:0000256" key="9">
    <source>
        <dbReference type="ARBA" id="ARBA00076677"/>
    </source>
</evidence>
<dbReference type="InterPro" id="IPR000048">
    <property type="entry name" value="IQ_motif_EF-hand-BS"/>
</dbReference>
<feature type="compositionally biased region" description="Polar residues" evidence="10">
    <location>
        <begin position="302"/>
        <end position="317"/>
    </location>
</feature>
<feature type="region of interest" description="Disordered" evidence="10">
    <location>
        <begin position="446"/>
        <end position="483"/>
    </location>
</feature>
<keyword evidence="6" id="KW-0206">Cytoskeleton</keyword>
<evidence type="ECO:0000256" key="2">
    <source>
        <dbReference type="ARBA" id="ARBA00022490"/>
    </source>
</evidence>
<dbReference type="FunFam" id="3.80.10.10:FF:000165">
    <property type="entry name" value="Centrosomal protein of 97 kDa"/>
    <property type="match status" value="1"/>
</dbReference>
<dbReference type="Gene3D" id="1.20.5.190">
    <property type="match status" value="1"/>
</dbReference>
<evidence type="ECO:0000313" key="11">
    <source>
        <dbReference type="EMBL" id="KAL0273299.1"/>
    </source>
</evidence>